<evidence type="ECO:0000259" key="1">
    <source>
        <dbReference type="Pfam" id="PF13472"/>
    </source>
</evidence>
<keyword evidence="3" id="KW-1185">Reference proteome</keyword>
<dbReference type="Gene3D" id="3.40.50.1110">
    <property type="entry name" value="SGNH hydrolase"/>
    <property type="match status" value="1"/>
</dbReference>
<dbReference type="RefSeq" id="WP_108640852.1">
    <property type="nucleotide sequence ID" value="NZ_QCYG01000005.1"/>
</dbReference>
<feature type="domain" description="SGNH hydrolase-type esterase" evidence="1">
    <location>
        <begin position="68"/>
        <end position="235"/>
    </location>
</feature>
<evidence type="ECO:0000313" key="3">
    <source>
        <dbReference type="Proteomes" id="UP000244817"/>
    </source>
</evidence>
<accession>A0A2T7FX20</accession>
<organism evidence="2 3">
    <name type="scientific">Thalassorhabdomicrobium marinisediminis</name>
    <dbReference type="NCBI Taxonomy" id="2170577"/>
    <lineage>
        <taxon>Bacteria</taxon>
        <taxon>Pseudomonadati</taxon>
        <taxon>Pseudomonadota</taxon>
        <taxon>Alphaproteobacteria</taxon>
        <taxon>Rhodobacterales</taxon>
        <taxon>Paracoccaceae</taxon>
        <taxon>Thalassorhabdomicrobium</taxon>
    </lineage>
</organism>
<dbReference type="OrthoDB" id="9804395at2"/>
<dbReference type="Proteomes" id="UP000244817">
    <property type="component" value="Unassembled WGS sequence"/>
</dbReference>
<dbReference type="CDD" id="cd01836">
    <property type="entry name" value="FeeA_FeeB_like"/>
    <property type="match status" value="1"/>
</dbReference>
<sequence>MSDIQSFPQIHPARLPRHSRWLHKMCFYPVLLTQGPWIKARTPRLPEPEGVREGVLGEGPDLRVLIAGDSSAAGVGVDTQDDALSGQLTRRLARRARVDWQLVAKCGNTTPTALRQLQKAQPRPVDVAVVGLGVNDITSGATVSQWLRRTDALIDHLRGDLGAQQVYLAGIPPLWQFPVLQNPLRWTLGHQAERFDRALRQHLAARGDATWITLDMGLSEDNMAPDGFHPGPVVYAEWARAVADRIFVDRKL</sequence>
<name>A0A2T7FX20_9RHOB</name>
<comment type="caution">
    <text evidence="2">The sequence shown here is derived from an EMBL/GenBank/DDBJ whole genome shotgun (WGS) entry which is preliminary data.</text>
</comment>
<dbReference type="InterPro" id="IPR036514">
    <property type="entry name" value="SGNH_hydro_sf"/>
</dbReference>
<dbReference type="InterPro" id="IPR013830">
    <property type="entry name" value="SGNH_hydro"/>
</dbReference>
<reference evidence="2 3" key="1">
    <citation type="submission" date="2018-04" db="EMBL/GenBank/DDBJ databases">
        <title>Pelagivirga bohaiensis gen. nov., sp. nov., a bacterium isolated from the Bohai Sea.</title>
        <authorList>
            <person name="Ji X."/>
        </authorList>
    </citation>
    <scope>NUCLEOTIDE SEQUENCE [LARGE SCALE GENOMIC DNA]</scope>
    <source>
        <strain evidence="2 3">BH-SD16</strain>
    </source>
</reference>
<proteinExistence type="predicted"/>
<dbReference type="Pfam" id="PF13472">
    <property type="entry name" value="Lipase_GDSL_2"/>
    <property type="match status" value="1"/>
</dbReference>
<dbReference type="GO" id="GO:0016788">
    <property type="term" value="F:hydrolase activity, acting on ester bonds"/>
    <property type="evidence" value="ECO:0007669"/>
    <property type="project" value="UniProtKB-ARBA"/>
</dbReference>
<protein>
    <submittedName>
        <fullName evidence="2">GDSL family lipase</fullName>
    </submittedName>
</protein>
<dbReference type="SUPFAM" id="SSF52266">
    <property type="entry name" value="SGNH hydrolase"/>
    <property type="match status" value="1"/>
</dbReference>
<dbReference type="EMBL" id="QCYG01000005">
    <property type="protein sequence ID" value="PVA06694.1"/>
    <property type="molecule type" value="Genomic_DNA"/>
</dbReference>
<gene>
    <name evidence="2" type="ORF">DC363_09195</name>
</gene>
<dbReference type="AlphaFoldDB" id="A0A2T7FX20"/>
<evidence type="ECO:0000313" key="2">
    <source>
        <dbReference type="EMBL" id="PVA06694.1"/>
    </source>
</evidence>